<proteinExistence type="predicted"/>
<reference evidence="5" key="1">
    <citation type="submission" date="2022-08" db="EMBL/GenBank/DDBJ databases">
        <authorList>
            <person name="Deng Y."/>
            <person name="Han X.-F."/>
            <person name="Zhang Y.-Q."/>
        </authorList>
    </citation>
    <scope>NUCLEOTIDE SEQUENCE</scope>
    <source>
        <strain evidence="5">CPCC 203407</strain>
    </source>
</reference>
<dbReference type="PANTHER" id="PTHR44846:SF17">
    <property type="entry name" value="GNTR-FAMILY TRANSCRIPTIONAL REGULATOR"/>
    <property type="match status" value="1"/>
</dbReference>
<dbReference type="InterPro" id="IPR036388">
    <property type="entry name" value="WH-like_DNA-bd_sf"/>
</dbReference>
<feature type="domain" description="HTH gntR-type" evidence="4">
    <location>
        <begin position="14"/>
        <end position="82"/>
    </location>
</feature>
<evidence type="ECO:0000259" key="4">
    <source>
        <dbReference type="PROSITE" id="PS50949"/>
    </source>
</evidence>
<accession>A0AA41XAG2</accession>
<keyword evidence="1" id="KW-0805">Transcription regulation</keyword>
<dbReference type="RefSeq" id="WP_259525032.1">
    <property type="nucleotide sequence ID" value="NZ_JANLCK010000001.1"/>
</dbReference>
<dbReference type="InterPro" id="IPR036390">
    <property type="entry name" value="WH_DNA-bd_sf"/>
</dbReference>
<dbReference type="GO" id="GO:0003700">
    <property type="term" value="F:DNA-binding transcription factor activity"/>
    <property type="evidence" value="ECO:0007669"/>
    <property type="project" value="InterPro"/>
</dbReference>
<dbReference type="GO" id="GO:0045892">
    <property type="term" value="P:negative regulation of DNA-templated transcription"/>
    <property type="evidence" value="ECO:0007669"/>
    <property type="project" value="TreeGrafter"/>
</dbReference>
<dbReference type="Gene3D" id="3.40.1410.10">
    <property type="entry name" value="Chorismate lyase-like"/>
    <property type="match status" value="1"/>
</dbReference>
<dbReference type="AlphaFoldDB" id="A0AA41XAG2"/>
<dbReference type="Pfam" id="PF07702">
    <property type="entry name" value="UTRA"/>
    <property type="match status" value="1"/>
</dbReference>
<dbReference type="PROSITE" id="PS50949">
    <property type="entry name" value="HTH_GNTR"/>
    <property type="match status" value="1"/>
</dbReference>
<dbReference type="PANTHER" id="PTHR44846">
    <property type="entry name" value="MANNOSYL-D-GLYCERATE TRANSPORT/METABOLISM SYSTEM REPRESSOR MNGR-RELATED"/>
    <property type="match status" value="1"/>
</dbReference>
<keyword evidence="6" id="KW-1185">Reference proteome</keyword>
<name>A0AA41XAG2_9MICO</name>
<evidence type="ECO:0000256" key="3">
    <source>
        <dbReference type="ARBA" id="ARBA00023163"/>
    </source>
</evidence>
<gene>
    <name evidence="5" type="ORF">N1028_01720</name>
</gene>
<dbReference type="Pfam" id="PF00392">
    <property type="entry name" value="GntR"/>
    <property type="match status" value="1"/>
</dbReference>
<evidence type="ECO:0000256" key="2">
    <source>
        <dbReference type="ARBA" id="ARBA00023125"/>
    </source>
</evidence>
<dbReference type="InterPro" id="IPR000524">
    <property type="entry name" value="Tscrpt_reg_HTH_GntR"/>
</dbReference>
<dbReference type="SMART" id="SM00345">
    <property type="entry name" value="HTH_GNTR"/>
    <property type="match status" value="1"/>
</dbReference>
<dbReference type="InterPro" id="IPR050679">
    <property type="entry name" value="Bact_HTH_transcr_reg"/>
</dbReference>
<dbReference type="Gene3D" id="1.10.10.10">
    <property type="entry name" value="Winged helix-like DNA-binding domain superfamily/Winged helix DNA-binding domain"/>
    <property type="match status" value="1"/>
</dbReference>
<dbReference type="PRINTS" id="PR00035">
    <property type="entry name" value="HTHGNTR"/>
</dbReference>
<dbReference type="InterPro" id="IPR028978">
    <property type="entry name" value="Chorismate_lyase_/UTRA_dom_sf"/>
</dbReference>
<keyword evidence="3" id="KW-0804">Transcription</keyword>
<evidence type="ECO:0000256" key="1">
    <source>
        <dbReference type="ARBA" id="ARBA00023015"/>
    </source>
</evidence>
<dbReference type="SUPFAM" id="SSF64288">
    <property type="entry name" value="Chorismate lyase-like"/>
    <property type="match status" value="1"/>
</dbReference>
<dbReference type="Proteomes" id="UP001165587">
    <property type="component" value="Unassembled WGS sequence"/>
</dbReference>
<dbReference type="EMBL" id="JANLCK010000001">
    <property type="protein sequence ID" value="MCS5724606.1"/>
    <property type="molecule type" value="Genomic_DNA"/>
</dbReference>
<dbReference type="InterPro" id="IPR011663">
    <property type="entry name" value="UTRA"/>
</dbReference>
<sequence length="262" mass="27919">MSVLQGSITTRPGVPLRVEVYDRIAGAIRSGALPPESLLPSESELGDAMEVSRTVVREALLLLEEDGLLRSRRGIGRVVSGDLPAVGFERLRPLEEILGLRFPDLSVRRTEVTLQQESASFIAEGLGITPRSSTWFIESVLAASGEPIALVQEHLPGGRDLQTFGTPVQRLVENPDPDRTILGSLAAELGPAFGGGGSEVTVGTPGVVRAKLLRIRPSSPVLIVTQTIHLGSRPLYLSKVILRPEAGPLEIGHSGGRSRLSP</sequence>
<keyword evidence="2" id="KW-0238">DNA-binding</keyword>
<dbReference type="GO" id="GO:0003677">
    <property type="term" value="F:DNA binding"/>
    <property type="evidence" value="ECO:0007669"/>
    <property type="project" value="UniProtKB-KW"/>
</dbReference>
<organism evidence="5 6">
    <name type="scientific">Herbiconiux oxytropis</name>
    <dbReference type="NCBI Taxonomy" id="2970915"/>
    <lineage>
        <taxon>Bacteria</taxon>
        <taxon>Bacillati</taxon>
        <taxon>Actinomycetota</taxon>
        <taxon>Actinomycetes</taxon>
        <taxon>Micrococcales</taxon>
        <taxon>Microbacteriaceae</taxon>
        <taxon>Herbiconiux</taxon>
    </lineage>
</organism>
<protein>
    <submittedName>
        <fullName evidence="5">GntR family transcriptional regulator</fullName>
    </submittedName>
</protein>
<comment type="caution">
    <text evidence="5">The sequence shown here is derived from an EMBL/GenBank/DDBJ whole genome shotgun (WGS) entry which is preliminary data.</text>
</comment>
<evidence type="ECO:0000313" key="6">
    <source>
        <dbReference type="Proteomes" id="UP001165587"/>
    </source>
</evidence>
<evidence type="ECO:0000313" key="5">
    <source>
        <dbReference type="EMBL" id="MCS5724606.1"/>
    </source>
</evidence>
<dbReference type="SUPFAM" id="SSF46785">
    <property type="entry name" value="Winged helix' DNA-binding domain"/>
    <property type="match status" value="1"/>
</dbReference>